<dbReference type="GO" id="GO:0043596">
    <property type="term" value="C:nuclear replication fork"/>
    <property type="evidence" value="ECO:0007669"/>
    <property type="project" value="TreeGrafter"/>
</dbReference>
<dbReference type="PANTHER" id="PTHR19932">
    <property type="entry name" value="WD REPEAT AND HMG-BOX DNA BINDING PROTEIN"/>
    <property type="match status" value="1"/>
</dbReference>
<name>A0A371CVF4_9APHY</name>
<protein>
    <submittedName>
        <fullName evidence="4">WD40 repeat-like protein</fullName>
    </submittedName>
</protein>
<gene>
    <name evidence="4" type="ORF">OH76DRAFT_1359819</name>
</gene>
<dbReference type="PANTHER" id="PTHR19932:SF10">
    <property type="entry name" value="WD REPEAT AND HMG-BOX DNA-BINDING PROTEIN 1"/>
    <property type="match status" value="1"/>
</dbReference>
<dbReference type="InterPro" id="IPR036322">
    <property type="entry name" value="WD40_repeat_dom_sf"/>
</dbReference>
<dbReference type="InterPro" id="IPR015943">
    <property type="entry name" value="WD40/YVTN_repeat-like_dom_sf"/>
</dbReference>
<keyword evidence="2" id="KW-0677">Repeat</keyword>
<keyword evidence="5" id="KW-1185">Reference proteome</keyword>
<organism evidence="4 5">
    <name type="scientific">Lentinus brumalis</name>
    <dbReference type="NCBI Taxonomy" id="2498619"/>
    <lineage>
        <taxon>Eukaryota</taxon>
        <taxon>Fungi</taxon>
        <taxon>Dikarya</taxon>
        <taxon>Basidiomycota</taxon>
        <taxon>Agaricomycotina</taxon>
        <taxon>Agaricomycetes</taxon>
        <taxon>Polyporales</taxon>
        <taxon>Polyporaceae</taxon>
        <taxon>Lentinus</taxon>
    </lineage>
</organism>
<proteinExistence type="predicted"/>
<dbReference type="Gene3D" id="2.130.10.10">
    <property type="entry name" value="YVTN repeat-like/Quinoprotein amine dehydrogenase"/>
    <property type="match status" value="1"/>
</dbReference>
<dbReference type="GO" id="GO:0006261">
    <property type="term" value="P:DNA-templated DNA replication"/>
    <property type="evidence" value="ECO:0007669"/>
    <property type="project" value="TreeGrafter"/>
</dbReference>
<evidence type="ECO:0000313" key="5">
    <source>
        <dbReference type="Proteomes" id="UP000256964"/>
    </source>
</evidence>
<dbReference type="GO" id="GO:0000278">
    <property type="term" value="P:mitotic cell cycle"/>
    <property type="evidence" value="ECO:0007669"/>
    <property type="project" value="TreeGrafter"/>
</dbReference>
<keyword evidence="1 3" id="KW-0853">WD repeat</keyword>
<reference evidence="4 5" key="1">
    <citation type="journal article" date="2018" name="Biotechnol. Biofuels">
        <title>Integrative visual omics of the white-rot fungus Polyporus brumalis exposes the biotechnological potential of its oxidative enzymes for delignifying raw plant biomass.</title>
        <authorList>
            <person name="Miyauchi S."/>
            <person name="Rancon A."/>
            <person name="Drula E."/>
            <person name="Hage H."/>
            <person name="Chaduli D."/>
            <person name="Favel A."/>
            <person name="Grisel S."/>
            <person name="Henrissat B."/>
            <person name="Herpoel-Gimbert I."/>
            <person name="Ruiz-Duenas F.J."/>
            <person name="Chevret D."/>
            <person name="Hainaut M."/>
            <person name="Lin J."/>
            <person name="Wang M."/>
            <person name="Pangilinan J."/>
            <person name="Lipzen A."/>
            <person name="Lesage-Meessen L."/>
            <person name="Navarro D."/>
            <person name="Riley R."/>
            <person name="Grigoriev I.V."/>
            <person name="Zhou S."/>
            <person name="Raouche S."/>
            <person name="Rosso M.N."/>
        </authorList>
    </citation>
    <scope>NUCLEOTIDE SEQUENCE [LARGE SCALE GENOMIC DNA]</scope>
    <source>
        <strain evidence="4 5">BRFM 1820</strain>
    </source>
</reference>
<dbReference type="AlphaFoldDB" id="A0A371CVF4"/>
<dbReference type="PROSITE" id="PS50082">
    <property type="entry name" value="WD_REPEATS_2"/>
    <property type="match status" value="1"/>
</dbReference>
<evidence type="ECO:0000313" key="4">
    <source>
        <dbReference type="EMBL" id="RDX44266.1"/>
    </source>
</evidence>
<dbReference type="PROSITE" id="PS50294">
    <property type="entry name" value="WD_REPEATS_REGION"/>
    <property type="match status" value="1"/>
</dbReference>
<accession>A0A371CVF4</accession>
<dbReference type="STRING" id="139420.A0A371CVF4"/>
<dbReference type="SMART" id="SM00320">
    <property type="entry name" value="WD40"/>
    <property type="match status" value="4"/>
</dbReference>
<dbReference type="GO" id="GO:0003682">
    <property type="term" value="F:chromatin binding"/>
    <property type="evidence" value="ECO:0007669"/>
    <property type="project" value="TreeGrafter"/>
</dbReference>
<dbReference type="PROSITE" id="PS00678">
    <property type="entry name" value="WD_REPEATS_1"/>
    <property type="match status" value="1"/>
</dbReference>
<sequence>MDVQTAKRKYAKKATLVNGHTSGITALAFSPGGTYLASAALDGFVCIWDVDACKLLYRYEGNSVVLSLAWAPSRENTVLFGTRNGHIGMLTISNDFSMRGFWAHDYPVESIAVKGNLVASGAFGELKVWQWQDLGKREKFALVRELPEPPKTSHNEHQEVLVTSLHWTGTQERPQLMVTYMYHGVQLYDATTWQSVRTISCQGKIASASLSEDGALLAVSNLAQGFDVYRTDTGQPAGTFRHIVGKPQPTPVLFIHGGRAIVGGSTVGTVHVWDLEQGGRFPLHIPSASFEDMSPVTALITSQMKRLYWLLPYVEVYYIAYAVLNC</sequence>
<feature type="repeat" description="WD" evidence="3">
    <location>
        <begin position="17"/>
        <end position="58"/>
    </location>
</feature>
<dbReference type="EMBL" id="KZ857452">
    <property type="protein sequence ID" value="RDX44266.1"/>
    <property type="molecule type" value="Genomic_DNA"/>
</dbReference>
<dbReference type="InterPro" id="IPR019775">
    <property type="entry name" value="WD40_repeat_CS"/>
</dbReference>
<dbReference type="InterPro" id="IPR001680">
    <property type="entry name" value="WD40_rpt"/>
</dbReference>
<dbReference type="Proteomes" id="UP000256964">
    <property type="component" value="Unassembled WGS sequence"/>
</dbReference>
<dbReference type="SUPFAM" id="SSF50978">
    <property type="entry name" value="WD40 repeat-like"/>
    <property type="match status" value="1"/>
</dbReference>
<dbReference type="GO" id="GO:0006281">
    <property type="term" value="P:DNA repair"/>
    <property type="evidence" value="ECO:0007669"/>
    <property type="project" value="TreeGrafter"/>
</dbReference>
<evidence type="ECO:0000256" key="3">
    <source>
        <dbReference type="PROSITE-ProRule" id="PRU00221"/>
    </source>
</evidence>
<dbReference type="OrthoDB" id="3238562at2759"/>
<dbReference type="Pfam" id="PF00400">
    <property type="entry name" value="WD40"/>
    <property type="match status" value="1"/>
</dbReference>
<evidence type="ECO:0000256" key="1">
    <source>
        <dbReference type="ARBA" id="ARBA00022574"/>
    </source>
</evidence>
<evidence type="ECO:0000256" key="2">
    <source>
        <dbReference type="ARBA" id="ARBA00022737"/>
    </source>
</evidence>